<feature type="region of interest" description="Disordered" evidence="1">
    <location>
        <begin position="72"/>
        <end position="135"/>
    </location>
</feature>
<feature type="compositionally biased region" description="Polar residues" evidence="1">
    <location>
        <begin position="117"/>
        <end position="131"/>
    </location>
</feature>
<evidence type="ECO:0000256" key="1">
    <source>
        <dbReference type="SAM" id="MobiDB-lite"/>
    </source>
</evidence>
<dbReference type="Proteomes" id="UP000887569">
    <property type="component" value="Unplaced"/>
</dbReference>
<feature type="compositionally biased region" description="Basic and acidic residues" evidence="1">
    <location>
        <begin position="641"/>
        <end position="656"/>
    </location>
</feature>
<feature type="compositionally biased region" description="Basic and acidic residues" evidence="1">
    <location>
        <begin position="72"/>
        <end position="83"/>
    </location>
</feature>
<organism evidence="2 3">
    <name type="scientific">Parascaris univalens</name>
    <name type="common">Nematode worm</name>
    <dbReference type="NCBI Taxonomy" id="6257"/>
    <lineage>
        <taxon>Eukaryota</taxon>
        <taxon>Metazoa</taxon>
        <taxon>Ecdysozoa</taxon>
        <taxon>Nematoda</taxon>
        <taxon>Chromadorea</taxon>
        <taxon>Rhabditida</taxon>
        <taxon>Spirurina</taxon>
        <taxon>Ascaridomorpha</taxon>
        <taxon>Ascaridoidea</taxon>
        <taxon>Ascarididae</taxon>
        <taxon>Parascaris</taxon>
    </lineage>
</organism>
<feature type="compositionally biased region" description="Basic residues" evidence="1">
    <location>
        <begin position="565"/>
        <end position="579"/>
    </location>
</feature>
<evidence type="ECO:0000313" key="2">
    <source>
        <dbReference type="Proteomes" id="UP000887569"/>
    </source>
</evidence>
<sequence>AMTSYYNESTTGSVYADISQQHVPFEQPDEEIGEYADISAANFMGNMQHSVNGIGADVNDDEEFLLHMEYERPSDVVEPRDLVPEDSTEQANDTDTSTSSCGSESTGEYGEHCGASKYSSTSGTRNGQTASKLMRSRRDGEYANGLCPPAPAVANDECWNDPADIAEYFPKTAAYKVLAGVRPSAQYLTVQRWVKEKDFYAEKFDRWSGVLNSGGITDPRDRQRIKQMLRQLTWLLTYSWDGKDMSTLPPEMLWRARKEELRLVERLMQQKLSLMRGYRSNRLRVKKRTDNIEPIGVPPGCSLTPPPKLKRRQLDAFDHLSMTNGALFKLLVLERQWKTLLGKLITQNVRNPIADLRDLVEEYVRRLRSMIEEIEGDQYAVHDLNLIEELVNDGYSLQKKLKLVGLAHLCSEWFLFKCRTSKNVSRTVKKAHPTTSKAVTVMGSVTSVPPSIDMKRAVARNKASSYLSARRNVASLPSGIQNDVASVQGDVVALPSTIQKNMRSMRSGIHDSMELASLSARSNVISALLASKGDNIAPAPSRVQSNMASIPSEARGSVTVIPKTQRTKRKSTKKSGRRTSRSENKFGKLTSKSTVKKTVEASSQSALDVLPFHSNAVVEMTSEESLATPVVGKRKKRGRPKKPDIREQTRDADKNDYAVSVWKHSGHKKGKKGGQAREFSGQPRKNALKSITPLAASSILEGIPENEDAEEAEAHERYDLEDVSEIENRWLNFCLEDERATDEEVARMIGNLLSLCNDYRTLLETPMPRSVAATRRASKRAQIESCTSDLEALLDRPGRWKQNAILALPTTISEAGDDKEAMFAPPAKRSKTAEETPVDQSSPCRRGCFASCSDSSAG</sequence>
<proteinExistence type="predicted"/>
<reference evidence="3" key="1">
    <citation type="submission" date="2022-11" db="UniProtKB">
        <authorList>
            <consortium name="WormBaseParasite"/>
        </authorList>
    </citation>
    <scope>IDENTIFICATION</scope>
</reference>
<feature type="region of interest" description="Disordered" evidence="1">
    <location>
        <begin position="535"/>
        <end position="597"/>
    </location>
</feature>
<feature type="region of interest" description="Disordered" evidence="1">
    <location>
        <begin position="624"/>
        <end position="685"/>
    </location>
</feature>
<accession>A0A915CG36</accession>
<evidence type="ECO:0000313" key="3">
    <source>
        <dbReference type="WBParaSite" id="PgR152_g004_t01"/>
    </source>
</evidence>
<name>A0A915CG36_PARUN</name>
<feature type="compositionally biased region" description="Basic residues" evidence="1">
    <location>
        <begin position="664"/>
        <end position="674"/>
    </location>
</feature>
<dbReference type="AlphaFoldDB" id="A0A915CG36"/>
<feature type="compositionally biased region" description="Low complexity" evidence="1">
    <location>
        <begin position="96"/>
        <end position="108"/>
    </location>
</feature>
<feature type="region of interest" description="Disordered" evidence="1">
    <location>
        <begin position="815"/>
        <end position="858"/>
    </location>
</feature>
<keyword evidence="2" id="KW-1185">Reference proteome</keyword>
<protein>
    <submittedName>
        <fullName evidence="3">Uncharacterized protein</fullName>
    </submittedName>
</protein>
<dbReference type="WBParaSite" id="PgR152_g004_t01">
    <property type="protein sequence ID" value="PgR152_g004_t01"/>
    <property type="gene ID" value="PgR152_g004"/>
</dbReference>